<evidence type="ECO:0000259" key="1">
    <source>
        <dbReference type="Pfam" id="PF01872"/>
    </source>
</evidence>
<dbReference type="SUPFAM" id="SSF53597">
    <property type="entry name" value="Dihydrofolate reductase-like"/>
    <property type="match status" value="1"/>
</dbReference>
<evidence type="ECO:0000313" key="2">
    <source>
        <dbReference type="EMBL" id="PRX42834.1"/>
    </source>
</evidence>
<dbReference type="EMBL" id="PVNG01000066">
    <property type="protein sequence ID" value="PRX42834.1"/>
    <property type="molecule type" value="Genomic_DNA"/>
</dbReference>
<feature type="domain" description="Bacterial bifunctional deaminase-reductase C-terminal" evidence="1">
    <location>
        <begin position="13"/>
        <end position="61"/>
    </location>
</feature>
<dbReference type="GO" id="GO:0008703">
    <property type="term" value="F:5-amino-6-(5-phosphoribosylamino)uracil reductase activity"/>
    <property type="evidence" value="ECO:0007669"/>
    <property type="project" value="InterPro"/>
</dbReference>
<dbReference type="Gene3D" id="3.40.430.10">
    <property type="entry name" value="Dihydrofolate Reductase, subunit A"/>
    <property type="match status" value="1"/>
</dbReference>
<dbReference type="InterPro" id="IPR024072">
    <property type="entry name" value="DHFR-like_dom_sf"/>
</dbReference>
<dbReference type="GO" id="GO:0009231">
    <property type="term" value="P:riboflavin biosynthetic process"/>
    <property type="evidence" value="ECO:0007669"/>
    <property type="project" value="InterPro"/>
</dbReference>
<dbReference type="OrthoDB" id="7342392at2"/>
<gene>
    <name evidence="2" type="ORF">B0I32_1665</name>
</gene>
<accession>A0A2T0LJW5</accession>
<dbReference type="Pfam" id="PF01872">
    <property type="entry name" value="RibD_C"/>
    <property type="match status" value="1"/>
</dbReference>
<protein>
    <submittedName>
        <fullName evidence="2">RibD domain-containing protein</fullName>
    </submittedName>
</protein>
<reference evidence="2 3" key="1">
    <citation type="submission" date="2018-03" db="EMBL/GenBank/DDBJ databases">
        <title>Genomic Encyclopedia of Type Strains, Phase III (KMG-III): the genomes of soil and plant-associated and newly described type strains.</title>
        <authorList>
            <person name="Whitman W."/>
        </authorList>
    </citation>
    <scope>NUCLEOTIDE SEQUENCE [LARGE SCALE GENOMIC DNA]</scope>
    <source>
        <strain evidence="2 3">CGMCC 4.7104</strain>
    </source>
</reference>
<dbReference type="RefSeq" id="WP_106253604.1">
    <property type="nucleotide sequence ID" value="NZ_PVNG01000066.1"/>
</dbReference>
<keyword evidence="3" id="KW-1185">Reference proteome</keyword>
<evidence type="ECO:0000313" key="3">
    <source>
        <dbReference type="Proteomes" id="UP000238312"/>
    </source>
</evidence>
<dbReference type="Proteomes" id="UP000238312">
    <property type="component" value="Unassembled WGS sequence"/>
</dbReference>
<name>A0A2T0LJW5_9ACTN</name>
<dbReference type="AlphaFoldDB" id="A0A2T0LJW5"/>
<comment type="caution">
    <text evidence="2">The sequence shown here is derived from an EMBL/GenBank/DDBJ whole genome shotgun (WGS) entry which is preliminary data.</text>
</comment>
<sequence>MTRSAPGQDQLDNDVAGEDLIDEFALLTYPIVVGAGKRLFNSGTPLRRQLAETTTSDTGVVISTYHRTGSDFTS</sequence>
<dbReference type="InterPro" id="IPR002734">
    <property type="entry name" value="RibDG_C"/>
</dbReference>
<organism evidence="2 3">
    <name type="scientific">Nonomuraea fuscirosea</name>
    <dbReference type="NCBI Taxonomy" id="1291556"/>
    <lineage>
        <taxon>Bacteria</taxon>
        <taxon>Bacillati</taxon>
        <taxon>Actinomycetota</taxon>
        <taxon>Actinomycetes</taxon>
        <taxon>Streptosporangiales</taxon>
        <taxon>Streptosporangiaceae</taxon>
        <taxon>Nonomuraea</taxon>
    </lineage>
</organism>
<proteinExistence type="predicted"/>